<feature type="coiled-coil region" evidence="1">
    <location>
        <begin position="51"/>
        <end position="78"/>
    </location>
</feature>
<dbReference type="SFLD" id="SFLDG01129">
    <property type="entry name" value="C1.5:_HAD__Beta-PGM__Phosphata"/>
    <property type="match status" value="1"/>
</dbReference>
<dbReference type="PANTHER" id="PTHR43611:SF3">
    <property type="entry name" value="FLAVIN MONONUCLEOTIDE HYDROLASE 1, CHLOROPLATIC"/>
    <property type="match status" value="1"/>
</dbReference>
<evidence type="ECO:0000256" key="1">
    <source>
        <dbReference type="SAM" id="Coils"/>
    </source>
</evidence>
<dbReference type="Pfam" id="PF00702">
    <property type="entry name" value="Hydrolase"/>
    <property type="match status" value="1"/>
</dbReference>
<gene>
    <name evidence="2" type="ORF">DB44_BP00200</name>
</gene>
<dbReference type="AlphaFoldDB" id="A0A0C1H6J7"/>
<dbReference type="RefSeq" id="WP_039357087.1">
    <property type="nucleotide sequence ID" value="NZ_JSAN01000038.1"/>
</dbReference>
<name>A0A0C1H6J7_9BACT</name>
<dbReference type="PANTHER" id="PTHR43611">
    <property type="entry name" value="ALPHA-D-GLUCOSE 1-PHOSPHATE PHOSPHATASE"/>
    <property type="match status" value="1"/>
</dbReference>
<evidence type="ECO:0000313" key="3">
    <source>
        <dbReference type="Proteomes" id="UP000031465"/>
    </source>
</evidence>
<dbReference type="PATRIC" id="fig|362787.3.peg.626"/>
<dbReference type="Proteomes" id="UP000031465">
    <property type="component" value="Unassembled WGS sequence"/>
</dbReference>
<dbReference type="EMBL" id="JSAN01000038">
    <property type="protein sequence ID" value="KIC73089.1"/>
    <property type="molecule type" value="Genomic_DNA"/>
</dbReference>
<reference evidence="2 3" key="1">
    <citation type="journal article" date="2014" name="Mol. Biol. Evol.">
        <title>Massive expansion of Ubiquitination-related gene families within the Chlamydiae.</title>
        <authorList>
            <person name="Domman D."/>
            <person name="Collingro A."/>
            <person name="Lagkouvardos I."/>
            <person name="Gehre L."/>
            <person name="Weinmaier T."/>
            <person name="Rattei T."/>
            <person name="Subtil A."/>
            <person name="Horn M."/>
        </authorList>
    </citation>
    <scope>NUCLEOTIDE SEQUENCE [LARGE SCALE GENOMIC DNA]</scope>
    <source>
        <strain evidence="2 3">EI2</strain>
    </source>
</reference>
<dbReference type="NCBIfam" id="TIGR01509">
    <property type="entry name" value="HAD-SF-IA-v3"/>
    <property type="match status" value="1"/>
</dbReference>
<evidence type="ECO:0000313" key="2">
    <source>
        <dbReference type="EMBL" id="KIC73089.1"/>
    </source>
</evidence>
<keyword evidence="1" id="KW-0175">Coiled coil</keyword>
<dbReference type="CDD" id="cd02603">
    <property type="entry name" value="HAD_sEH-N_like"/>
    <property type="match status" value="1"/>
</dbReference>
<proteinExistence type="predicted"/>
<dbReference type="InterPro" id="IPR036412">
    <property type="entry name" value="HAD-like_sf"/>
</dbReference>
<dbReference type="SFLD" id="SFLDS00003">
    <property type="entry name" value="Haloacid_Dehalogenase"/>
    <property type="match status" value="1"/>
</dbReference>
<accession>A0A0C1H6J7</accession>
<dbReference type="SUPFAM" id="SSF56784">
    <property type="entry name" value="HAD-like"/>
    <property type="match status" value="1"/>
</dbReference>
<dbReference type="PRINTS" id="PR00413">
    <property type="entry name" value="HADHALOGNASE"/>
</dbReference>
<dbReference type="InterPro" id="IPR006439">
    <property type="entry name" value="HAD-SF_hydro_IA"/>
</dbReference>
<dbReference type="Gene3D" id="3.40.50.1000">
    <property type="entry name" value="HAD superfamily/HAD-like"/>
    <property type="match status" value="1"/>
</dbReference>
<dbReference type="InterPro" id="IPR023214">
    <property type="entry name" value="HAD_sf"/>
</dbReference>
<comment type="caution">
    <text evidence="2">The sequence shown here is derived from an EMBL/GenBank/DDBJ whole genome shotgun (WGS) entry which is preliminary data.</text>
</comment>
<protein>
    <recommendedName>
        <fullName evidence="4">Alpha-D-glucose-1-phosphate phosphatase YihX</fullName>
    </recommendedName>
</protein>
<sequence length="245" mass="27940">MLKQVFFYLFILIPCMISQMSQVYSQTITPIKVIAFDFGGVIAKSDKSEVNQFLAKELGITEEEADELQNNLKSYSRNGGMEQEFWDQYTHSKGITLPANWNELFDQVRFKSIKEIPGSIQIVKELHKLGYQTALLSNVRMNQARLKRQLGFYDLFHPVLLSFEIGARKPESQSYQILLDQLQVFPQQLLFIDNKDSNVAAAKSMGMDGIVFINAKQLTEELKKRGINLPVKNFNSLSTDSAVTK</sequence>
<organism evidence="2 3">
    <name type="scientific">Candidatus Protochlamydia amoebophila</name>
    <dbReference type="NCBI Taxonomy" id="362787"/>
    <lineage>
        <taxon>Bacteria</taxon>
        <taxon>Pseudomonadati</taxon>
        <taxon>Chlamydiota</taxon>
        <taxon>Chlamydiia</taxon>
        <taxon>Parachlamydiales</taxon>
        <taxon>Parachlamydiaceae</taxon>
        <taxon>Candidatus Protochlamydia</taxon>
    </lineage>
</organism>
<evidence type="ECO:0008006" key="4">
    <source>
        <dbReference type="Google" id="ProtNLM"/>
    </source>
</evidence>